<feature type="region of interest" description="Disordered" evidence="1">
    <location>
        <begin position="1"/>
        <end position="24"/>
    </location>
</feature>
<reference evidence="2" key="1">
    <citation type="journal article" date="2020" name="Phytopathology">
        <title>Genome Sequence Resources of Colletotrichum truncatum, C. plurivorum, C. musicola, and C. sojae: Four Species Pathogenic to Soybean (Glycine max).</title>
        <authorList>
            <person name="Rogerio F."/>
            <person name="Boufleur T.R."/>
            <person name="Ciampi-Guillardi M."/>
            <person name="Sukno S.A."/>
            <person name="Thon M.R."/>
            <person name="Massola Junior N.S."/>
            <person name="Baroncelli R."/>
        </authorList>
    </citation>
    <scope>NUCLEOTIDE SEQUENCE</scope>
    <source>
        <strain evidence="2">LFN00145</strain>
    </source>
</reference>
<name>A0A8H6NER6_9PEZI</name>
<feature type="compositionally biased region" description="Pro residues" evidence="1">
    <location>
        <begin position="103"/>
        <end position="112"/>
    </location>
</feature>
<dbReference type="Proteomes" id="UP000654918">
    <property type="component" value="Unassembled WGS sequence"/>
</dbReference>
<evidence type="ECO:0000313" key="3">
    <source>
        <dbReference type="Proteomes" id="UP000654918"/>
    </source>
</evidence>
<gene>
    <name evidence="2" type="ORF">CPLU01_07161</name>
</gene>
<evidence type="ECO:0000313" key="2">
    <source>
        <dbReference type="EMBL" id="KAF6830704.1"/>
    </source>
</evidence>
<protein>
    <submittedName>
        <fullName evidence="2">Uncharacterized protein</fullName>
    </submittedName>
</protein>
<organism evidence="2 3">
    <name type="scientific">Colletotrichum plurivorum</name>
    <dbReference type="NCBI Taxonomy" id="2175906"/>
    <lineage>
        <taxon>Eukaryota</taxon>
        <taxon>Fungi</taxon>
        <taxon>Dikarya</taxon>
        <taxon>Ascomycota</taxon>
        <taxon>Pezizomycotina</taxon>
        <taxon>Sordariomycetes</taxon>
        <taxon>Hypocreomycetidae</taxon>
        <taxon>Glomerellales</taxon>
        <taxon>Glomerellaceae</taxon>
        <taxon>Colletotrichum</taxon>
        <taxon>Colletotrichum orchidearum species complex</taxon>
    </lineage>
</organism>
<evidence type="ECO:0000256" key="1">
    <source>
        <dbReference type="SAM" id="MobiDB-lite"/>
    </source>
</evidence>
<proteinExistence type="predicted"/>
<feature type="region of interest" description="Disordered" evidence="1">
    <location>
        <begin position="88"/>
        <end position="156"/>
    </location>
</feature>
<dbReference type="EMBL" id="WIGO01000090">
    <property type="protein sequence ID" value="KAF6830704.1"/>
    <property type="molecule type" value="Genomic_DNA"/>
</dbReference>
<comment type="caution">
    <text evidence="2">The sequence shown here is derived from an EMBL/GenBank/DDBJ whole genome shotgun (WGS) entry which is preliminary data.</text>
</comment>
<accession>A0A8H6NER6</accession>
<feature type="compositionally biased region" description="Polar residues" evidence="1">
    <location>
        <begin position="122"/>
        <end position="132"/>
    </location>
</feature>
<sequence length="156" mass="16680">MASGSCHAAAAHPPPSRRDQRSKIRFCGSREMGIFEEKRHVWALESSHSSVPRVSDYASVAAVAVRGLPGTQTPPPSCTVCRPPQRLLLRPHSGSHSHLCYTSPPPEPPVNPLPSLGMASVQPPSANSQPTDANMAHSPPHNTTPVSLDRPRSPHS</sequence>
<keyword evidence="3" id="KW-1185">Reference proteome</keyword>
<dbReference type="AlphaFoldDB" id="A0A8H6NER6"/>